<evidence type="ECO:0000256" key="6">
    <source>
        <dbReference type="ARBA" id="ARBA00023014"/>
    </source>
</evidence>
<comment type="cofactor">
    <cofactor evidence="1">
        <name>Fe cation</name>
        <dbReference type="ChEBI" id="CHEBI:24875"/>
    </cofactor>
</comment>
<protein>
    <submittedName>
        <fullName evidence="8">Rieske [2Fe-2S] domain-containing protein</fullName>
    </submittedName>
</protein>
<evidence type="ECO:0000256" key="1">
    <source>
        <dbReference type="ARBA" id="ARBA00001962"/>
    </source>
</evidence>
<keyword evidence="9" id="KW-1185">Reference proteome</keyword>
<dbReference type="GO" id="GO:0005506">
    <property type="term" value="F:iron ion binding"/>
    <property type="evidence" value="ECO:0007669"/>
    <property type="project" value="InterPro"/>
</dbReference>
<organism evidence="8 9">
    <name type="scientific">Geodermatophilus ruber</name>
    <dbReference type="NCBI Taxonomy" id="504800"/>
    <lineage>
        <taxon>Bacteria</taxon>
        <taxon>Bacillati</taxon>
        <taxon>Actinomycetota</taxon>
        <taxon>Actinomycetes</taxon>
        <taxon>Geodermatophilales</taxon>
        <taxon>Geodermatophilaceae</taxon>
        <taxon>Geodermatophilus</taxon>
    </lineage>
</organism>
<evidence type="ECO:0000256" key="4">
    <source>
        <dbReference type="ARBA" id="ARBA00023002"/>
    </source>
</evidence>
<dbReference type="GO" id="GO:0016705">
    <property type="term" value="F:oxidoreductase activity, acting on paired donors, with incorporation or reduction of molecular oxygen"/>
    <property type="evidence" value="ECO:0007669"/>
    <property type="project" value="UniProtKB-ARBA"/>
</dbReference>
<dbReference type="SUPFAM" id="SSF50022">
    <property type="entry name" value="ISP domain"/>
    <property type="match status" value="1"/>
</dbReference>
<dbReference type="Pfam" id="PF00848">
    <property type="entry name" value="Ring_hydroxyl_A"/>
    <property type="match status" value="1"/>
</dbReference>
<keyword evidence="4" id="KW-0560">Oxidoreductase</keyword>
<dbReference type="InParanoid" id="A0A1I4GK53"/>
<dbReference type="GO" id="GO:0004497">
    <property type="term" value="F:monooxygenase activity"/>
    <property type="evidence" value="ECO:0007669"/>
    <property type="project" value="UniProtKB-ARBA"/>
</dbReference>
<evidence type="ECO:0000259" key="7">
    <source>
        <dbReference type="PROSITE" id="PS51296"/>
    </source>
</evidence>
<dbReference type="GO" id="GO:0051537">
    <property type="term" value="F:2 iron, 2 sulfur cluster binding"/>
    <property type="evidence" value="ECO:0007669"/>
    <property type="project" value="UniProtKB-KW"/>
</dbReference>
<proteinExistence type="predicted"/>
<accession>A0A1I4GK53</accession>
<keyword evidence="5" id="KW-0408">Iron</keyword>
<dbReference type="STRING" id="504800.SAMN04488085_10951"/>
<dbReference type="CDD" id="cd03469">
    <property type="entry name" value="Rieske_RO_Alpha_N"/>
    <property type="match status" value="1"/>
</dbReference>
<dbReference type="InterPro" id="IPR036922">
    <property type="entry name" value="Rieske_2Fe-2S_sf"/>
</dbReference>
<evidence type="ECO:0000256" key="2">
    <source>
        <dbReference type="ARBA" id="ARBA00022714"/>
    </source>
</evidence>
<dbReference type="EMBL" id="FOSW01000009">
    <property type="protein sequence ID" value="SFL30355.1"/>
    <property type="molecule type" value="Genomic_DNA"/>
</dbReference>
<sequence>MSLTEATPPAAPLRGAEQLQGLLEVLAERAARPLEEARALPGAFYTNEALYELEIEKIWRKSWIRVGRVEELAQPGDFIKHDIAGEPILITRGADGEIRALSRVCQHRFMDILADCEGQKGNAESFACPYHKWTYGLDGKLEGAAHMGKSNLFQRTKDSIALPTFKTAVWQGFVFVNLDADPAPLSDLTDQIEPRLGNYDISEWRLADRIIWGEVEANWKVGMENGREAYHHIGTHLNSLEAMWPAHMVDFDEVETSDFFFARMFVSPEAAGGQEDGHYLQPLLLPGAPNLTAYERSFVTVAGMYPGFILVPGPDATLTITFLPTGPTSHYAELDILVHESALSDPELTEKVKEYREWLSSVNGEDAKAQADVQMALTTRTNVDGGPLSHLEVAIQTFQRYLAKKLVG</sequence>
<dbReference type="SUPFAM" id="SSF55961">
    <property type="entry name" value="Bet v1-like"/>
    <property type="match status" value="1"/>
</dbReference>
<gene>
    <name evidence="8" type="ORF">SAMN04488085_10951</name>
</gene>
<keyword evidence="3" id="KW-0479">Metal-binding</keyword>
<dbReference type="PRINTS" id="PR00090">
    <property type="entry name" value="RNGDIOXGNASE"/>
</dbReference>
<dbReference type="PANTHER" id="PTHR43756:SF5">
    <property type="entry name" value="CHOLINE MONOOXYGENASE, CHLOROPLASTIC"/>
    <property type="match status" value="1"/>
</dbReference>
<dbReference type="InterPro" id="IPR001663">
    <property type="entry name" value="Rng_hydr_dOase-A"/>
</dbReference>
<dbReference type="Proteomes" id="UP000199152">
    <property type="component" value="Unassembled WGS sequence"/>
</dbReference>
<reference evidence="9" key="1">
    <citation type="submission" date="2016-10" db="EMBL/GenBank/DDBJ databases">
        <authorList>
            <person name="Varghese N."/>
            <person name="Submissions S."/>
        </authorList>
    </citation>
    <scope>NUCLEOTIDE SEQUENCE [LARGE SCALE GENOMIC DNA]</scope>
    <source>
        <strain evidence="9">DSM 45317</strain>
    </source>
</reference>
<dbReference type="Pfam" id="PF00355">
    <property type="entry name" value="Rieske"/>
    <property type="match status" value="1"/>
</dbReference>
<dbReference type="Gene3D" id="3.90.380.10">
    <property type="entry name" value="Naphthalene 1,2-dioxygenase Alpha Subunit, Chain A, domain 1"/>
    <property type="match status" value="1"/>
</dbReference>
<dbReference type="PROSITE" id="PS51296">
    <property type="entry name" value="RIESKE"/>
    <property type="match status" value="1"/>
</dbReference>
<dbReference type="OrthoDB" id="5243643at2"/>
<dbReference type="InterPro" id="IPR015879">
    <property type="entry name" value="Ring_hydroxy_dOase_asu_C_dom"/>
</dbReference>
<keyword evidence="2" id="KW-0001">2Fe-2S</keyword>
<dbReference type="InterPro" id="IPR017941">
    <property type="entry name" value="Rieske_2Fe-2S"/>
</dbReference>
<dbReference type="PANTHER" id="PTHR43756">
    <property type="entry name" value="CHOLINE MONOOXYGENASE, CHLOROPLASTIC"/>
    <property type="match status" value="1"/>
</dbReference>
<evidence type="ECO:0000256" key="3">
    <source>
        <dbReference type="ARBA" id="ARBA00022723"/>
    </source>
</evidence>
<dbReference type="Gene3D" id="2.102.10.10">
    <property type="entry name" value="Rieske [2Fe-2S] iron-sulphur domain"/>
    <property type="match status" value="1"/>
</dbReference>
<evidence type="ECO:0000313" key="9">
    <source>
        <dbReference type="Proteomes" id="UP000199152"/>
    </source>
</evidence>
<feature type="domain" description="Rieske" evidence="7">
    <location>
        <begin position="63"/>
        <end position="176"/>
    </location>
</feature>
<evidence type="ECO:0000313" key="8">
    <source>
        <dbReference type="EMBL" id="SFL30355.1"/>
    </source>
</evidence>
<evidence type="ECO:0000256" key="5">
    <source>
        <dbReference type="ARBA" id="ARBA00023004"/>
    </source>
</evidence>
<keyword evidence="6" id="KW-0411">Iron-sulfur</keyword>
<dbReference type="RefSeq" id="WP_091326045.1">
    <property type="nucleotide sequence ID" value="NZ_FOSW01000009.1"/>
</dbReference>
<name>A0A1I4GK53_9ACTN</name>
<dbReference type="AlphaFoldDB" id="A0A1I4GK53"/>